<dbReference type="AlphaFoldDB" id="A0A133VGP8"/>
<comment type="caution">
    <text evidence="1">The sequence shown here is derived from an EMBL/GenBank/DDBJ whole genome shotgun (WGS) entry which is preliminary data.</text>
</comment>
<protein>
    <submittedName>
        <fullName evidence="1">Uncharacterized protein</fullName>
    </submittedName>
</protein>
<accession>A0A133VGP8</accession>
<organism evidence="1 2">
    <name type="scientific">candidate division MSBL1 archaeon SCGC-AAA382A20</name>
    <dbReference type="NCBI Taxonomy" id="1698280"/>
    <lineage>
        <taxon>Archaea</taxon>
        <taxon>Methanobacteriati</taxon>
        <taxon>Methanobacteriota</taxon>
        <taxon>candidate division MSBL1</taxon>
    </lineage>
</organism>
<dbReference type="InterPro" id="IPR015943">
    <property type="entry name" value="WD40/YVTN_repeat-like_dom_sf"/>
</dbReference>
<keyword evidence="2" id="KW-1185">Reference proteome</keyword>
<dbReference type="Gene3D" id="2.130.10.10">
    <property type="entry name" value="YVTN repeat-like/Quinoprotein amine dehydrogenase"/>
    <property type="match status" value="1"/>
</dbReference>
<dbReference type="Proteomes" id="UP000070263">
    <property type="component" value="Unassembled WGS sequence"/>
</dbReference>
<name>A0A133VGP8_9EURY</name>
<dbReference type="EMBL" id="LHYE01000087">
    <property type="protein sequence ID" value="KXB05613.1"/>
    <property type="molecule type" value="Genomic_DNA"/>
</dbReference>
<gene>
    <name evidence="1" type="ORF">AKJ51_04915</name>
</gene>
<reference evidence="1 2" key="1">
    <citation type="journal article" date="2016" name="Sci. Rep.">
        <title>Metabolic traits of an uncultured archaeal lineage -MSBL1- from brine pools of the Red Sea.</title>
        <authorList>
            <person name="Mwirichia R."/>
            <person name="Alam I."/>
            <person name="Rashid M."/>
            <person name="Vinu M."/>
            <person name="Ba-Alawi W."/>
            <person name="Anthony Kamau A."/>
            <person name="Kamanda Ngugi D."/>
            <person name="Goker M."/>
            <person name="Klenk H.P."/>
            <person name="Bajic V."/>
            <person name="Stingl U."/>
        </authorList>
    </citation>
    <scope>NUCLEOTIDE SEQUENCE [LARGE SCALE GENOMIC DNA]</scope>
    <source>
        <strain evidence="1">SCGC-AAA382A20</strain>
    </source>
</reference>
<proteinExistence type="predicted"/>
<sequence>MPELRKATDAEWELELVSYIQNDMVDPHGIRLFKNGNYALVPDKNGGAIFCLDVSDPENMKILSTVVAEETKGAHYVTIGIDEHFAYTGARGHFTVLDISDPENLSIYGDVEVVPAGESVVTQEIVLEQKRDRAYMAETGTCQIFAVDISDKINPTVICSVKGAGYPNFLESVAHLELDEDREVLFSTSYRDHHVGSFDVSPTGKISLFDTEGEKMGTPHELILNGNFLYIACMYATDDGPPYDDPNDGSLVVYEVSNPSDMKYVTEVRMGTNFPANKYPFDHIHGLRLDPKTGLLYASSQKSHGRKPIDNNCALTVFDIQNPAAPKWILSLHDKEVLNGAQQVDFYGDYLFTANHDHPNVACFRLRRI</sequence>
<evidence type="ECO:0000313" key="1">
    <source>
        <dbReference type="EMBL" id="KXB05613.1"/>
    </source>
</evidence>
<dbReference type="InterPro" id="IPR013211">
    <property type="entry name" value="LVIVD"/>
</dbReference>
<evidence type="ECO:0000313" key="2">
    <source>
        <dbReference type="Proteomes" id="UP000070263"/>
    </source>
</evidence>
<dbReference type="Pfam" id="PF08309">
    <property type="entry name" value="LVIVD"/>
    <property type="match status" value="3"/>
</dbReference>
<dbReference type="SUPFAM" id="SSF75011">
    <property type="entry name" value="3-carboxy-cis,cis-mucoante lactonizing enzyme"/>
    <property type="match status" value="2"/>
</dbReference>